<reference evidence="1 2" key="1">
    <citation type="submission" date="2019-01" db="EMBL/GenBank/DDBJ databases">
        <title>Nocardioides guangzhouensis sp. nov., an actinobacterium isolated from soil.</title>
        <authorList>
            <person name="Fu Y."/>
            <person name="Cai Y."/>
            <person name="Lin Z."/>
            <person name="Chen P."/>
        </authorList>
    </citation>
    <scope>NUCLEOTIDE SEQUENCE [LARGE SCALE GENOMIC DNA]</scope>
    <source>
        <strain evidence="1 2">NBRC 105384</strain>
    </source>
</reference>
<protein>
    <submittedName>
        <fullName evidence="1">Pyridoxamine 5'-phosphate oxidase family protein</fullName>
    </submittedName>
</protein>
<dbReference type="RefSeq" id="WP_129986535.1">
    <property type="nucleotide sequence ID" value="NZ_SDPU01000020.1"/>
</dbReference>
<gene>
    <name evidence="1" type="ORF">ETU37_06985</name>
</gene>
<dbReference type="OrthoDB" id="5193072at2"/>
<dbReference type="AlphaFoldDB" id="A0A4V1Z204"/>
<organism evidence="1 2">
    <name type="scientific">Nocardioides iriomotensis</name>
    <dbReference type="NCBI Taxonomy" id="715784"/>
    <lineage>
        <taxon>Bacteria</taxon>
        <taxon>Bacillati</taxon>
        <taxon>Actinomycetota</taxon>
        <taxon>Actinomycetes</taxon>
        <taxon>Propionibacteriales</taxon>
        <taxon>Nocardioidaceae</taxon>
        <taxon>Nocardioides</taxon>
    </lineage>
</organism>
<dbReference type="InterPro" id="IPR024747">
    <property type="entry name" value="Pyridox_Oxase-rel"/>
</dbReference>
<dbReference type="InterPro" id="IPR012349">
    <property type="entry name" value="Split_barrel_FMN-bd"/>
</dbReference>
<keyword evidence="2" id="KW-1185">Reference proteome</keyword>
<dbReference type="Proteomes" id="UP000291189">
    <property type="component" value="Unassembled WGS sequence"/>
</dbReference>
<name>A0A4V1Z204_9ACTN</name>
<comment type="caution">
    <text evidence="1">The sequence shown here is derived from an EMBL/GenBank/DDBJ whole genome shotgun (WGS) entry which is preliminary data.</text>
</comment>
<sequence>MTTLMPAELSVEECRDLLSRHVVGRVALATPGGPRIVPVNYAMHEDSIVFRTAPYSELGTYGWDTELAFEVDHIDEERHTGWSVIALGRGSLIEDPGELAEIRGRWDPHPWAGGSRQLYMRITWRTLTGRRLAG</sequence>
<dbReference type="EMBL" id="SDPU01000020">
    <property type="protein sequence ID" value="RYU12716.1"/>
    <property type="molecule type" value="Genomic_DNA"/>
</dbReference>
<accession>A0A4V1Z204</accession>
<dbReference type="SUPFAM" id="SSF50475">
    <property type="entry name" value="FMN-binding split barrel"/>
    <property type="match status" value="1"/>
</dbReference>
<dbReference type="Pfam" id="PF12900">
    <property type="entry name" value="Pyridox_ox_2"/>
    <property type="match status" value="1"/>
</dbReference>
<dbReference type="Gene3D" id="2.30.110.10">
    <property type="entry name" value="Electron Transport, Fmn-binding Protein, Chain A"/>
    <property type="match status" value="1"/>
</dbReference>
<evidence type="ECO:0000313" key="2">
    <source>
        <dbReference type="Proteomes" id="UP000291189"/>
    </source>
</evidence>
<evidence type="ECO:0000313" key="1">
    <source>
        <dbReference type="EMBL" id="RYU12716.1"/>
    </source>
</evidence>
<proteinExistence type="predicted"/>